<evidence type="ECO:0008006" key="3">
    <source>
        <dbReference type="Google" id="ProtNLM"/>
    </source>
</evidence>
<evidence type="ECO:0000313" key="2">
    <source>
        <dbReference type="Proteomes" id="UP000184233"/>
    </source>
</evidence>
<protein>
    <recommendedName>
        <fullName evidence="3">Porin</fullName>
    </recommendedName>
</protein>
<sequence length="355" mass="38722">MFMAGLIVGSCSFSDMALSAAQDSSLTINGNVDVMYSWSGNQPRNHQRSFQTQPSRNDEIIVNHALLAFRYGSDDYRLRVALQAGTFAEANYVGADAAWKNVHELSAGARIANGLWIDAGIMPSHIGYESMIARDNINVSRSLIADYTPYYEAAVKLTWSPSPMIDASILLLNGWQQIVDVNDDKAFGSQIVVRPTSALTMNWSTYVGNEPTPSGSGLRIHNNVWVQLQASDDLLLALLADACIQHRPADSTSGTDATHNMWYLALQSRYSVSDAVRIGARMEWFDDPNTILIAPANATSFRTGGASLNIDVLPSTPVLLRGEVRWLGADNDVFPSDNGFRSSDVFVTASMSVAF</sequence>
<reference evidence="1 2" key="1">
    <citation type="submission" date="2016-09" db="EMBL/GenBank/DDBJ databases">
        <title>Genome-resolved meta-omics ties microbial dynamics to process performance in biotechnology for thiocyanate degradation.</title>
        <authorList>
            <person name="Kantor R.S."/>
            <person name="Huddy R.J."/>
            <person name="Iyer R."/>
            <person name="Thomas B.C."/>
            <person name="Brown C.T."/>
            <person name="Anantharaman K."/>
            <person name="Tringe S."/>
            <person name="Hettich R.L."/>
            <person name="Harrison S.T."/>
            <person name="Banfield J.F."/>
        </authorList>
    </citation>
    <scope>NUCLEOTIDE SEQUENCE [LARGE SCALE GENOMIC DNA]</scope>
    <source>
        <strain evidence="1">59-99</strain>
    </source>
</reference>
<organism evidence="1 2">
    <name type="scientific">Candidatus Kapaibacterium thiocyanatum</name>
    <dbReference type="NCBI Taxonomy" id="1895771"/>
    <lineage>
        <taxon>Bacteria</taxon>
        <taxon>Pseudomonadati</taxon>
        <taxon>Candidatus Kapaibacteriota</taxon>
        <taxon>Candidatus Kapaibacteriia</taxon>
        <taxon>Candidatus Kapaibacteriales</taxon>
        <taxon>Candidatus Kapaibacteriaceae</taxon>
        <taxon>Candidatus Kapaibacterium</taxon>
    </lineage>
</organism>
<dbReference type="EMBL" id="MKVH01000024">
    <property type="protein sequence ID" value="OJX57096.1"/>
    <property type="molecule type" value="Genomic_DNA"/>
</dbReference>
<dbReference type="InterPro" id="IPR011486">
    <property type="entry name" value="BBP2"/>
</dbReference>
<dbReference type="AlphaFoldDB" id="A0A1M3KXC0"/>
<evidence type="ECO:0000313" key="1">
    <source>
        <dbReference type="EMBL" id="OJX57096.1"/>
    </source>
</evidence>
<accession>A0A1M3KXC0</accession>
<comment type="caution">
    <text evidence="1">The sequence shown here is derived from an EMBL/GenBank/DDBJ whole genome shotgun (WGS) entry which is preliminary data.</text>
</comment>
<name>A0A1M3KXC0_9BACT</name>
<proteinExistence type="predicted"/>
<gene>
    <name evidence="1" type="ORF">BGO89_11360</name>
</gene>
<dbReference type="STRING" id="1895771.BGO89_11360"/>
<dbReference type="Pfam" id="PF07642">
    <property type="entry name" value="BBP2"/>
    <property type="match status" value="1"/>
</dbReference>
<dbReference type="Proteomes" id="UP000184233">
    <property type="component" value="Unassembled WGS sequence"/>
</dbReference>